<sequence>MKKILAMPLLASTMILSACGGGSSSSGDRIEALQVNEYAGVWYLAEADNYLKITDDGNGRIYRCSLYDGYRADERVSLQVSGDIVTLSHDGGDEGEVKLMRNGEQLSLIAGIEEINYQQQAAMPDACNGNAVEITYVSPTEAVLGVEQTFVVNFDYRVADISAELAIAFTSDDGERTIINSDETILVDDRDIASGSITVNHTRRYQGDDAYSLYVLMYPAGSDEEFPILASDEQVINIVR</sequence>
<name>A0A3N2DPQ6_9GAMM</name>
<proteinExistence type="predicted"/>
<accession>A0A3N2DPQ6</accession>
<dbReference type="OrthoDB" id="9911693at2"/>
<evidence type="ECO:0000313" key="3">
    <source>
        <dbReference type="Proteomes" id="UP000275394"/>
    </source>
</evidence>
<dbReference type="AlphaFoldDB" id="A0A3N2DPQ6"/>
<comment type="caution">
    <text evidence="2">The sequence shown here is derived from an EMBL/GenBank/DDBJ whole genome shotgun (WGS) entry which is preliminary data.</text>
</comment>
<evidence type="ECO:0008006" key="4">
    <source>
        <dbReference type="Google" id="ProtNLM"/>
    </source>
</evidence>
<keyword evidence="3" id="KW-1185">Reference proteome</keyword>
<gene>
    <name evidence="2" type="ORF">EDC56_2231</name>
</gene>
<evidence type="ECO:0000313" key="2">
    <source>
        <dbReference type="EMBL" id="ROS01786.1"/>
    </source>
</evidence>
<dbReference type="RefSeq" id="WP_148059385.1">
    <property type="nucleotide sequence ID" value="NZ_RKHR01000004.1"/>
</dbReference>
<feature type="chain" id="PRO_5018129174" description="Lipocalin-like domain-containing protein" evidence="1">
    <location>
        <begin position="19"/>
        <end position="240"/>
    </location>
</feature>
<keyword evidence="1" id="KW-0732">Signal</keyword>
<dbReference type="EMBL" id="RKHR01000004">
    <property type="protein sequence ID" value="ROS01786.1"/>
    <property type="molecule type" value="Genomic_DNA"/>
</dbReference>
<evidence type="ECO:0000256" key="1">
    <source>
        <dbReference type="SAM" id="SignalP"/>
    </source>
</evidence>
<protein>
    <recommendedName>
        <fullName evidence="4">Lipocalin-like domain-containing protein</fullName>
    </recommendedName>
</protein>
<organism evidence="2 3">
    <name type="scientific">Sinobacterium caligoides</name>
    <dbReference type="NCBI Taxonomy" id="933926"/>
    <lineage>
        <taxon>Bacteria</taxon>
        <taxon>Pseudomonadati</taxon>
        <taxon>Pseudomonadota</taxon>
        <taxon>Gammaproteobacteria</taxon>
        <taxon>Cellvibrionales</taxon>
        <taxon>Spongiibacteraceae</taxon>
        <taxon>Sinobacterium</taxon>
    </lineage>
</organism>
<dbReference type="Proteomes" id="UP000275394">
    <property type="component" value="Unassembled WGS sequence"/>
</dbReference>
<feature type="signal peptide" evidence="1">
    <location>
        <begin position="1"/>
        <end position="18"/>
    </location>
</feature>
<reference evidence="2 3" key="1">
    <citation type="submission" date="2018-11" db="EMBL/GenBank/DDBJ databases">
        <title>Genomic Encyclopedia of Type Strains, Phase IV (KMG-IV): sequencing the most valuable type-strain genomes for metagenomic binning, comparative biology and taxonomic classification.</title>
        <authorList>
            <person name="Goeker M."/>
        </authorList>
    </citation>
    <scope>NUCLEOTIDE SEQUENCE [LARGE SCALE GENOMIC DNA]</scope>
    <source>
        <strain evidence="2 3">DSM 100316</strain>
    </source>
</reference>
<dbReference type="PROSITE" id="PS51257">
    <property type="entry name" value="PROKAR_LIPOPROTEIN"/>
    <property type="match status" value="1"/>
</dbReference>